<feature type="region of interest" description="Disordered" evidence="1">
    <location>
        <begin position="28"/>
        <end position="47"/>
    </location>
</feature>
<gene>
    <name evidence="2" type="ORF">GOP47_0009184</name>
</gene>
<keyword evidence="3" id="KW-1185">Reference proteome</keyword>
<reference evidence="2" key="1">
    <citation type="submission" date="2021-01" db="EMBL/GenBank/DDBJ databases">
        <title>Adiantum capillus-veneris genome.</title>
        <authorList>
            <person name="Fang Y."/>
            <person name="Liao Q."/>
        </authorList>
    </citation>
    <scope>NUCLEOTIDE SEQUENCE</scope>
    <source>
        <strain evidence="2">H3</strain>
        <tissue evidence="2">Leaf</tissue>
    </source>
</reference>
<dbReference type="AlphaFoldDB" id="A0A9D4UX21"/>
<dbReference type="Proteomes" id="UP000886520">
    <property type="component" value="Chromosome 9"/>
</dbReference>
<organism evidence="2 3">
    <name type="scientific">Adiantum capillus-veneris</name>
    <name type="common">Maidenhair fern</name>
    <dbReference type="NCBI Taxonomy" id="13818"/>
    <lineage>
        <taxon>Eukaryota</taxon>
        <taxon>Viridiplantae</taxon>
        <taxon>Streptophyta</taxon>
        <taxon>Embryophyta</taxon>
        <taxon>Tracheophyta</taxon>
        <taxon>Polypodiopsida</taxon>
        <taxon>Polypodiidae</taxon>
        <taxon>Polypodiales</taxon>
        <taxon>Pteridineae</taxon>
        <taxon>Pteridaceae</taxon>
        <taxon>Vittarioideae</taxon>
        <taxon>Adiantum</taxon>
    </lineage>
</organism>
<sequence length="132" mass="15141">MSLLKSTTIEQQAGTGERTFEILSRDIPKHLSEHQRKQPSSNRQNYTQIHHYVHLQLKGSKYPQPKLLPSLSKLTIRSGFWARARRETAVLSRFLQTKQLSIYQENMEALLALHDSPPSPVDSEKQLVPGCH</sequence>
<protein>
    <submittedName>
        <fullName evidence="2">Uncharacterized protein</fullName>
    </submittedName>
</protein>
<evidence type="ECO:0000313" key="3">
    <source>
        <dbReference type="Proteomes" id="UP000886520"/>
    </source>
</evidence>
<dbReference type="EMBL" id="JABFUD020000009">
    <property type="protein sequence ID" value="KAI5075108.1"/>
    <property type="molecule type" value="Genomic_DNA"/>
</dbReference>
<evidence type="ECO:0000313" key="2">
    <source>
        <dbReference type="EMBL" id="KAI5075108.1"/>
    </source>
</evidence>
<accession>A0A9D4UX21</accession>
<comment type="caution">
    <text evidence="2">The sequence shown here is derived from an EMBL/GenBank/DDBJ whole genome shotgun (WGS) entry which is preliminary data.</text>
</comment>
<evidence type="ECO:0000256" key="1">
    <source>
        <dbReference type="SAM" id="MobiDB-lite"/>
    </source>
</evidence>
<feature type="compositionally biased region" description="Polar residues" evidence="1">
    <location>
        <begin position="38"/>
        <end position="47"/>
    </location>
</feature>
<proteinExistence type="predicted"/>
<name>A0A9D4UX21_ADICA</name>